<evidence type="ECO:0000313" key="9">
    <source>
        <dbReference type="Proteomes" id="UP000259211"/>
    </source>
</evidence>
<feature type="transmembrane region" description="Helical" evidence="6">
    <location>
        <begin position="81"/>
        <end position="103"/>
    </location>
</feature>
<keyword evidence="2" id="KW-1003">Cell membrane</keyword>
<evidence type="ECO:0000313" key="8">
    <source>
        <dbReference type="EMBL" id="RFT45860.1"/>
    </source>
</evidence>
<keyword evidence="3 6" id="KW-0812">Transmembrane</keyword>
<feature type="transmembrane region" description="Helical" evidence="6">
    <location>
        <begin position="138"/>
        <end position="160"/>
    </location>
</feature>
<dbReference type="AlphaFoldDB" id="A0A3E2DKK5"/>
<dbReference type="InterPro" id="IPR050189">
    <property type="entry name" value="MFS_Efflux_Transporters"/>
</dbReference>
<dbReference type="PANTHER" id="PTHR43124:SF3">
    <property type="entry name" value="CHLORAMPHENICOL EFFLUX PUMP RV0191"/>
    <property type="match status" value="1"/>
</dbReference>
<name>A0A3E2DKK5_9ACTN</name>
<reference evidence="8 9" key="1">
    <citation type="submission" date="2017-07" db="EMBL/GenBank/DDBJ databases">
        <authorList>
            <person name="Sun Z.S."/>
            <person name="Albrecht U."/>
            <person name="Echele G."/>
            <person name="Lee C.C."/>
        </authorList>
    </citation>
    <scope>NUCLEOTIDE SEQUENCE [LARGE SCALE GENOMIC DNA]</scope>
    <source>
        <strain evidence="8 9">P16-029</strain>
    </source>
</reference>
<feature type="transmembrane region" description="Helical" evidence="6">
    <location>
        <begin position="49"/>
        <end position="69"/>
    </location>
</feature>
<evidence type="ECO:0000256" key="5">
    <source>
        <dbReference type="ARBA" id="ARBA00023136"/>
    </source>
</evidence>
<dbReference type="PANTHER" id="PTHR43124">
    <property type="entry name" value="PURINE EFFLUX PUMP PBUE"/>
    <property type="match status" value="1"/>
</dbReference>
<feature type="transmembrane region" description="Helical" evidence="6">
    <location>
        <begin position="243"/>
        <end position="265"/>
    </location>
</feature>
<gene>
    <name evidence="8" type="ORF">CHT91_03325</name>
</gene>
<evidence type="ECO:0000256" key="2">
    <source>
        <dbReference type="ARBA" id="ARBA00022475"/>
    </source>
</evidence>
<accession>A0A3E2DKK5</accession>
<comment type="subcellular location">
    <subcellularLocation>
        <location evidence="1">Cell membrane</location>
        <topology evidence="1">Multi-pass membrane protein</topology>
    </subcellularLocation>
</comment>
<dbReference type="CDD" id="cd17324">
    <property type="entry name" value="MFS_NepI_like"/>
    <property type="match status" value="1"/>
</dbReference>
<dbReference type="Proteomes" id="UP000259211">
    <property type="component" value="Unassembled WGS sequence"/>
</dbReference>
<evidence type="ECO:0000256" key="4">
    <source>
        <dbReference type="ARBA" id="ARBA00022989"/>
    </source>
</evidence>
<dbReference type="RefSeq" id="WP_117188759.1">
    <property type="nucleotide sequence ID" value="NZ_NOWI01000003.1"/>
</dbReference>
<evidence type="ECO:0000256" key="3">
    <source>
        <dbReference type="ARBA" id="ARBA00022692"/>
    </source>
</evidence>
<feature type="domain" description="Major facilitator superfamily (MFS) profile" evidence="7">
    <location>
        <begin position="14"/>
        <end position="319"/>
    </location>
</feature>
<dbReference type="PROSITE" id="PS50850">
    <property type="entry name" value="MFS"/>
    <property type="match status" value="1"/>
</dbReference>
<organism evidence="8 9">
    <name type="scientific">Cutibacterium avidum</name>
    <dbReference type="NCBI Taxonomy" id="33010"/>
    <lineage>
        <taxon>Bacteria</taxon>
        <taxon>Bacillati</taxon>
        <taxon>Actinomycetota</taxon>
        <taxon>Actinomycetes</taxon>
        <taxon>Propionibacteriales</taxon>
        <taxon>Propionibacteriaceae</taxon>
        <taxon>Cutibacterium</taxon>
    </lineage>
</organism>
<dbReference type="EMBL" id="NOWI01000003">
    <property type="protein sequence ID" value="RFT45860.1"/>
    <property type="molecule type" value="Genomic_DNA"/>
</dbReference>
<sequence length="319" mass="32969">MRTASLPDRLPWGALLALSASGFLAIFTETIPAGLLPELSAGLGVSQSAAGQLVTLYAVGSVVTAIPLVSATRAMSRKRVLLIAVATLGIFNFITAITPWYLVILSARLVAGAAAALVWGVLTGYARELVTPALQGRALAVTGVGQPIALTAGVPLGAFAASVMDWRWVFIVISATALSLVVWVIAAVPDVSGEREGRRTPLVHVIRQPGIGVILGVTAAWILAHNMLYTYAAPLLEHSRLRLGIGLALFGLASIAGITLVGTVIDRVLRTTTVVSLVAIAVAGGVDHGRSGPCAACRCRHRLGNCLWRGTGPAPDSVG</sequence>
<evidence type="ECO:0000256" key="1">
    <source>
        <dbReference type="ARBA" id="ARBA00004651"/>
    </source>
</evidence>
<protein>
    <recommendedName>
        <fullName evidence="7">Major facilitator superfamily (MFS) profile domain-containing protein</fullName>
    </recommendedName>
</protein>
<dbReference type="Pfam" id="PF07690">
    <property type="entry name" value="MFS_1"/>
    <property type="match status" value="1"/>
</dbReference>
<dbReference type="GO" id="GO:0022857">
    <property type="term" value="F:transmembrane transporter activity"/>
    <property type="evidence" value="ECO:0007669"/>
    <property type="project" value="InterPro"/>
</dbReference>
<dbReference type="Gene3D" id="1.20.1250.20">
    <property type="entry name" value="MFS general substrate transporter like domains"/>
    <property type="match status" value="1"/>
</dbReference>
<evidence type="ECO:0000259" key="7">
    <source>
        <dbReference type="PROSITE" id="PS50850"/>
    </source>
</evidence>
<feature type="transmembrane region" description="Helical" evidence="6">
    <location>
        <begin position="109"/>
        <end position="126"/>
    </location>
</feature>
<feature type="transmembrane region" description="Helical" evidence="6">
    <location>
        <begin position="209"/>
        <end position="231"/>
    </location>
</feature>
<keyword evidence="5 6" id="KW-0472">Membrane</keyword>
<dbReference type="InterPro" id="IPR011701">
    <property type="entry name" value="MFS"/>
</dbReference>
<proteinExistence type="predicted"/>
<dbReference type="InterPro" id="IPR036259">
    <property type="entry name" value="MFS_trans_sf"/>
</dbReference>
<dbReference type="GO" id="GO:0005886">
    <property type="term" value="C:plasma membrane"/>
    <property type="evidence" value="ECO:0007669"/>
    <property type="project" value="UniProtKB-SubCell"/>
</dbReference>
<feature type="transmembrane region" description="Helical" evidence="6">
    <location>
        <begin position="166"/>
        <end position="188"/>
    </location>
</feature>
<comment type="caution">
    <text evidence="8">The sequence shown here is derived from an EMBL/GenBank/DDBJ whole genome shotgun (WGS) entry which is preliminary data.</text>
</comment>
<dbReference type="InterPro" id="IPR020846">
    <property type="entry name" value="MFS_dom"/>
</dbReference>
<dbReference type="SUPFAM" id="SSF103473">
    <property type="entry name" value="MFS general substrate transporter"/>
    <property type="match status" value="1"/>
</dbReference>
<keyword evidence="4 6" id="KW-1133">Transmembrane helix</keyword>
<evidence type="ECO:0000256" key="6">
    <source>
        <dbReference type="SAM" id="Phobius"/>
    </source>
</evidence>